<protein>
    <recommendedName>
        <fullName evidence="3">Porin</fullName>
    </recommendedName>
</protein>
<dbReference type="KEGG" id="rul:UC8_44680"/>
<name>A0A5B9QX18_9BACT</name>
<organism evidence="1 2">
    <name type="scientific">Roseimaritima ulvae</name>
    <dbReference type="NCBI Taxonomy" id="980254"/>
    <lineage>
        <taxon>Bacteria</taxon>
        <taxon>Pseudomonadati</taxon>
        <taxon>Planctomycetota</taxon>
        <taxon>Planctomycetia</taxon>
        <taxon>Pirellulales</taxon>
        <taxon>Pirellulaceae</taxon>
        <taxon>Roseimaritima</taxon>
    </lineage>
</organism>
<dbReference type="Pfam" id="PF07642">
    <property type="entry name" value="BBP2"/>
    <property type="match status" value="1"/>
</dbReference>
<keyword evidence="2" id="KW-1185">Reference proteome</keyword>
<dbReference type="SUPFAM" id="SSF56935">
    <property type="entry name" value="Porins"/>
    <property type="match status" value="1"/>
</dbReference>
<dbReference type="RefSeq" id="WP_238388891.1">
    <property type="nucleotide sequence ID" value="NZ_CP042914.1"/>
</dbReference>
<dbReference type="Proteomes" id="UP000325286">
    <property type="component" value="Chromosome"/>
</dbReference>
<evidence type="ECO:0000313" key="2">
    <source>
        <dbReference type="Proteomes" id="UP000325286"/>
    </source>
</evidence>
<evidence type="ECO:0008006" key="3">
    <source>
        <dbReference type="Google" id="ProtNLM"/>
    </source>
</evidence>
<dbReference type="EMBL" id="CP042914">
    <property type="protein sequence ID" value="QEG42429.1"/>
    <property type="molecule type" value="Genomic_DNA"/>
</dbReference>
<evidence type="ECO:0000313" key="1">
    <source>
        <dbReference type="EMBL" id="QEG42429.1"/>
    </source>
</evidence>
<reference evidence="1 2" key="1">
    <citation type="submission" date="2019-08" db="EMBL/GenBank/DDBJ databases">
        <title>Deep-cultivation of Planctomycetes and their phenomic and genomic characterization uncovers novel biology.</title>
        <authorList>
            <person name="Wiegand S."/>
            <person name="Jogler M."/>
            <person name="Boedeker C."/>
            <person name="Pinto D."/>
            <person name="Vollmers J."/>
            <person name="Rivas-Marin E."/>
            <person name="Kohn T."/>
            <person name="Peeters S.H."/>
            <person name="Heuer A."/>
            <person name="Rast P."/>
            <person name="Oberbeckmann S."/>
            <person name="Bunk B."/>
            <person name="Jeske O."/>
            <person name="Meyerdierks A."/>
            <person name="Storesund J.E."/>
            <person name="Kallscheuer N."/>
            <person name="Luecker S."/>
            <person name="Lage O.M."/>
            <person name="Pohl T."/>
            <person name="Merkel B.J."/>
            <person name="Hornburger P."/>
            <person name="Mueller R.-W."/>
            <person name="Bruemmer F."/>
            <person name="Labrenz M."/>
            <person name="Spormann A.M."/>
            <person name="Op den Camp H."/>
            <person name="Overmann J."/>
            <person name="Amann R."/>
            <person name="Jetten M.S.M."/>
            <person name="Mascher T."/>
            <person name="Medema M.H."/>
            <person name="Devos D.P."/>
            <person name="Kaster A.-K."/>
            <person name="Ovreas L."/>
            <person name="Rohde M."/>
            <person name="Galperin M.Y."/>
            <person name="Jogler C."/>
        </authorList>
    </citation>
    <scope>NUCLEOTIDE SEQUENCE [LARGE SCALE GENOMIC DNA]</scope>
    <source>
        <strain evidence="1 2">UC8</strain>
    </source>
</reference>
<gene>
    <name evidence="1" type="ORF">UC8_44680</name>
</gene>
<sequence length="455" mass="50891">MPLLRMKILLAVVISCGLWGCGGAAFGEEFSFTDLEPGLTDAGLTDAGLTETGLLEADIEQASWSMETLSGCNAEKPVSGCRDCNRNEGRKLNWLGLDDLRVGGWMQLGYHSSGLGNNPRAKRFNDYPDHLQLQQAWLFAEKLADGRHGLDIGGRVDYLYGTDAQDTQAFGTDDFDDNNDWDNGWDNGAYGHALPQLYGEVAYGDVSVKFGHFYTIVGYEVVSAPDNFFYSHSWQMNNIEPFSHTGVISTISLTDRITAYAGYTLGWDSGFVDNGDAFLGGLAWILTDRFSLTYTTSVGRFNESVDTLNNNTRLPVNFNERGHMHSLTTRYRLSDRFAFISQKDFIDTELQDGTEWRSGGGFTNYFLYDVSENYSAGLRFEWWQVDGAKFVGNRSQKDVYMLTLGLNCRPHSNLIIRPEARWDWGINESNMAVLNLNENGESSQFTFGVDAILTF</sequence>
<dbReference type="InterPro" id="IPR011486">
    <property type="entry name" value="BBP2"/>
</dbReference>
<accession>A0A5B9QX18</accession>
<proteinExistence type="predicted"/>
<dbReference type="AlphaFoldDB" id="A0A5B9QX18"/>